<accession>A0ABT1EI40</accession>
<dbReference type="InterPro" id="IPR042216">
    <property type="entry name" value="MitoNEET_CISD"/>
</dbReference>
<dbReference type="PANTHER" id="PTHR46491:SF3">
    <property type="entry name" value="CDGSH IRON-SULFUR DOMAIN-CONTAINING PROTEIN 3, MITOCHONDRIAL"/>
    <property type="match status" value="1"/>
</dbReference>
<name>A0ABT1EI40_9FIRM</name>
<dbReference type="InterPro" id="IPR016548">
    <property type="entry name" value="UCP009180"/>
</dbReference>
<keyword evidence="7" id="KW-1185">Reference proteome</keyword>
<feature type="domain" description="Iron-binding zinc finger CDGSH type" evidence="5">
    <location>
        <begin position="184"/>
        <end position="221"/>
    </location>
</feature>
<dbReference type="Pfam" id="PF09360">
    <property type="entry name" value="zf-CDGSH"/>
    <property type="match status" value="2"/>
</dbReference>
<dbReference type="InterPro" id="IPR052950">
    <property type="entry name" value="CISD"/>
</dbReference>
<organism evidence="6 7">
    <name type="scientific">Ohessyouella blattaphilus</name>
    <dbReference type="NCBI Taxonomy" id="2949333"/>
    <lineage>
        <taxon>Bacteria</taxon>
        <taxon>Bacillati</taxon>
        <taxon>Bacillota</taxon>
        <taxon>Clostridia</taxon>
        <taxon>Lachnospirales</taxon>
        <taxon>Lachnospiraceae</taxon>
        <taxon>Ohessyouella</taxon>
    </lineage>
</organism>
<dbReference type="PIRSF" id="PIRSF009180">
    <property type="entry name" value="UCP009180"/>
    <property type="match status" value="1"/>
</dbReference>
<dbReference type="SMART" id="SM00704">
    <property type="entry name" value="ZnF_CDGSH"/>
    <property type="match status" value="2"/>
</dbReference>
<protein>
    <submittedName>
        <fullName evidence="6">CDGSH iron-sulfur domain-containing protein</fullName>
    </submittedName>
</protein>
<evidence type="ECO:0000256" key="3">
    <source>
        <dbReference type="ARBA" id="ARBA00023004"/>
    </source>
</evidence>
<evidence type="ECO:0000256" key="1">
    <source>
        <dbReference type="ARBA" id="ARBA00022714"/>
    </source>
</evidence>
<dbReference type="Proteomes" id="UP001523565">
    <property type="component" value="Unassembled WGS sequence"/>
</dbReference>
<comment type="caution">
    <text evidence="6">The sequence shown here is derived from an EMBL/GenBank/DDBJ whole genome shotgun (WGS) entry which is preliminary data.</text>
</comment>
<reference evidence="6 7" key="1">
    <citation type="journal article" date="2022" name="Genome Biol. Evol.">
        <title>Host diet, physiology and behaviors set the stage for Lachnospiraceae cladogenesis.</title>
        <authorList>
            <person name="Vera-Ponce De Leon A."/>
            <person name="Schneider M."/>
            <person name="Jahnes B.C."/>
            <person name="Sadowski V."/>
            <person name="Camuy-Velez L.A."/>
            <person name="Duan J."/>
            <person name="Sabree Z.L."/>
        </authorList>
    </citation>
    <scope>NUCLEOTIDE SEQUENCE [LARGE SCALE GENOMIC DNA]</scope>
    <source>
        <strain evidence="6 7">PAL227</strain>
    </source>
</reference>
<evidence type="ECO:0000313" key="7">
    <source>
        <dbReference type="Proteomes" id="UP001523565"/>
    </source>
</evidence>
<gene>
    <name evidence="6" type="ORF">NK118_07880</name>
</gene>
<evidence type="ECO:0000313" key="6">
    <source>
        <dbReference type="EMBL" id="MCP1110166.1"/>
    </source>
</evidence>
<evidence type="ECO:0000256" key="4">
    <source>
        <dbReference type="ARBA" id="ARBA00023014"/>
    </source>
</evidence>
<dbReference type="Pfam" id="PF06902">
    <property type="entry name" value="Fer4_19"/>
    <property type="match status" value="1"/>
</dbReference>
<feature type="domain" description="Iron-binding zinc finger CDGSH type" evidence="5">
    <location>
        <begin position="28"/>
        <end position="71"/>
    </location>
</feature>
<evidence type="ECO:0000256" key="2">
    <source>
        <dbReference type="ARBA" id="ARBA00022723"/>
    </source>
</evidence>
<keyword evidence="2" id="KW-0479">Metal-binding</keyword>
<dbReference type="PANTHER" id="PTHR46491">
    <property type="entry name" value="CDGSH IRON SULFUR DOMAIN PROTEIN HOMOLOG"/>
    <property type="match status" value="1"/>
</dbReference>
<dbReference type="EMBL" id="JAMZFV010000010">
    <property type="protein sequence ID" value="MCP1110166.1"/>
    <property type="molecule type" value="Genomic_DNA"/>
</dbReference>
<proteinExistence type="predicted"/>
<evidence type="ECO:0000259" key="5">
    <source>
        <dbReference type="SMART" id="SM00704"/>
    </source>
</evidence>
<keyword evidence="3" id="KW-0408">Iron</keyword>
<dbReference type="RefSeq" id="WP_262069047.1">
    <property type="nucleotide sequence ID" value="NZ_JAMXOC010000010.1"/>
</dbReference>
<dbReference type="InterPro" id="IPR018967">
    <property type="entry name" value="FeS-contain_CDGSH-typ"/>
</dbReference>
<keyword evidence="1" id="KW-0001">2Fe-2S</keyword>
<sequence length="226" mass="25123">MKMKIKITENGPYHVTGGVPLKEKIITKVGKHYIFEDGCEFPLQEEYYLCRCGHSKNAPFCDGAHVACGFDGTEVADKTPYLDRLEGVVEGEEIELLDDGRCAFARFCHREGGDVWGLTENDEDGNNKEEAIIAANECPAGRLVMIDKEGKPLLDDLEPEIIIAQDPEKNCSASIFVRGPIEIEGADGTIYEQRNRRALCRCGHSSNMPFCDAAHVPTQYHDRSTI</sequence>
<dbReference type="Gene3D" id="3.40.5.90">
    <property type="entry name" value="CDGSH iron-sulfur domain, mitoNEET-type"/>
    <property type="match status" value="2"/>
</dbReference>
<keyword evidence="4" id="KW-0411">Iron-sulfur</keyword>
<dbReference type="InterPro" id="IPR010693">
    <property type="entry name" value="Divergent_4Fe-4S_mono-cluster"/>
</dbReference>